<gene>
    <name evidence="10" type="ORF">Ctob_005044</name>
</gene>
<evidence type="ECO:0000256" key="1">
    <source>
        <dbReference type="ARBA" id="ARBA00004123"/>
    </source>
</evidence>
<keyword evidence="9" id="KW-0137">Centromere</keyword>
<keyword evidence="11" id="KW-1185">Reference proteome</keyword>
<evidence type="ECO:0000313" key="11">
    <source>
        <dbReference type="Proteomes" id="UP000037460"/>
    </source>
</evidence>
<dbReference type="GO" id="GO:0005634">
    <property type="term" value="C:nucleus"/>
    <property type="evidence" value="ECO:0007669"/>
    <property type="project" value="UniProtKB-SubCell"/>
</dbReference>
<dbReference type="InterPro" id="IPR007128">
    <property type="entry name" value="PMF1/Nnf1"/>
</dbReference>
<reference evidence="11" key="1">
    <citation type="journal article" date="2015" name="PLoS Genet.">
        <title>Genome Sequence and Transcriptome Analyses of Chrysochromulina tobin: Metabolic Tools for Enhanced Algal Fitness in the Prominent Order Prymnesiales (Haptophyceae).</title>
        <authorList>
            <person name="Hovde B.T."/>
            <person name="Deodato C.R."/>
            <person name="Hunsperger H.M."/>
            <person name="Ryken S.A."/>
            <person name="Yost W."/>
            <person name="Jha R.K."/>
            <person name="Patterson J."/>
            <person name="Monnat R.J. Jr."/>
            <person name="Barlow S.B."/>
            <person name="Starkenburg S.R."/>
            <person name="Cattolico R.A."/>
        </authorList>
    </citation>
    <scope>NUCLEOTIDE SEQUENCE</scope>
    <source>
        <strain evidence="11">CCMP291</strain>
    </source>
</reference>
<organism evidence="10 11">
    <name type="scientific">Chrysochromulina tobinii</name>
    <dbReference type="NCBI Taxonomy" id="1460289"/>
    <lineage>
        <taxon>Eukaryota</taxon>
        <taxon>Haptista</taxon>
        <taxon>Haptophyta</taxon>
        <taxon>Prymnesiophyceae</taxon>
        <taxon>Prymnesiales</taxon>
        <taxon>Chrysochromulinaceae</taxon>
        <taxon>Chrysochromulina</taxon>
    </lineage>
</organism>
<evidence type="ECO:0000256" key="8">
    <source>
        <dbReference type="ARBA" id="ARBA00023306"/>
    </source>
</evidence>
<dbReference type="GO" id="GO:0051301">
    <property type="term" value="P:cell division"/>
    <property type="evidence" value="ECO:0007669"/>
    <property type="project" value="UniProtKB-KW"/>
</dbReference>
<comment type="caution">
    <text evidence="10">The sequence shown here is derived from an EMBL/GenBank/DDBJ whole genome shotgun (WGS) entry which is preliminary data.</text>
</comment>
<keyword evidence="3" id="KW-0158">Chromosome</keyword>
<dbReference type="Proteomes" id="UP000037460">
    <property type="component" value="Unassembled WGS sequence"/>
</dbReference>
<dbReference type="EMBL" id="JWZX01002434">
    <property type="protein sequence ID" value="KOO29300.1"/>
    <property type="molecule type" value="Genomic_DNA"/>
</dbReference>
<evidence type="ECO:0000256" key="9">
    <source>
        <dbReference type="ARBA" id="ARBA00023328"/>
    </source>
</evidence>
<dbReference type="Pfam" id="PF03980">
    <property type="entry name" value="Nnf1"/>
    <property type="match status" value="1"/>
</dbReference>
<accession>A0A0M0JS18</accession>
<keyword evidence="5" id="KW-0498">Mitosis</keyword>
<dbReference type="GO" id="GO:0000444">
    <property type="term" value="C:MIS12/MIND type complex"/>
    <property type="evidence" value="ECO:0007669"/>
    <property type="project" value="InterPro"/>
</dbReference>
<keyword evidence="7" id="KW-0539">Nucleus</keyword>
<sequence length="191" mass="20707">MSEPAILPDAFATLPSQRAARLHEVATRALTDTLAAGCSGDEFVLGFTGVDDEETRLLLLNMREQTQAALRDNVLAEFEVLFNETGAIKSLEALDALLARQPELADGSRVPLTSVTEAKDMIATATLPAKQQHKLALQQAIRQVEAENQSLQQQYMAAQPALAAASEEIQACKALIEKTAMTCERWRATNA</sequence>
<name>A0A0M0JS18_9EUKA</name>
<evidence type="ECO:0000313" key="10">
    <source>
        <dbReference type="EMBL" id="KOO29300.1"/>
    </source>
</evidence>
<keyword evidence="4" id="KW-0132">Cell division</keyword>
<evidence type="ECO:0000256" key="5">
    <source>
        <dbReference type="ARBA" id="ARBA00022776"/>
    </source>
</evidence>
<dbReference type="AlphaFoldDB" id="A0A0M0JS18"/>
<evidence type="ECO:0000256" key="4">
    <source>
        <dbReference type="ARBA" id="ARBA00022618"/>
    </source>
</evidence>
<evidence type="ECO:0000256" key="3">
    <source>
        <dbReference type="ARBA" id="ARBA00022454"/>
    </source>
</evidence>
<proteinExistence type="predicted"/>
<comment type="subcellular location">
    <subcellularLocation>
        <location evidence="2">Chromosome</location>
        <location evidence="2">Centromere</location>
        <location evidence="2">Kinetochore</location>
    </subcellularLocation>
    <subcellularLocation>
        <location evidence="1">Nucleus</location>
    </subcellularLocation>
</comment>
<protein>
    <submittedName>
        <fullName evidence="10">Uncharacterized protein</fullName>
    </submittedName>
</protein>
<keyword evidence="6" id="KW-0995">Kinetochore</keyword>
<evidence type="ECO:0000256" key="6">
    <source>
        <dbReference type="ARBA" id="ARBA00022838"/>
    </source>
</evidence>
<evidence type="ECO:0000256" key="2">
    <source>
        <dbReference type="ARBA" id="ARBA00004629"/>
    </source>
</evidence>
<keyword evidence="8" id="KW-0131">Cell cycle</keyword>
<evidence type="ECO:0000256" key="7">
    <source>
        <dbReference type="ARBA" id="ARBA00023242"/>
    </source>
</evidence>